<proteinExistence type="predicted"/>
<sequence>MLATGWVGSVMTANEPPPLDTMITRGCSAAWSSGRNACVTRTGPYTFVS</sequence>
<dbReference type="Proteomes" id="UP001171902">
    <property type="component" value="Unassembled WGS sequence"/>
</dbReference>
<reference evidence="1" key="1">
    <citation type="submission" date="2023-06" db="EMBL/GenBank/DDBJ databases">
        <title>Gycomyces niveus sp.nov., a novel actinomycete isolated from soil in Shouguang.</title>
        <authorList>
            <person name="Yang X."/>
            <person name="Zhao J."/>
        </authorList>
    </citation>
    <scope>NUCLEOTIDE SEQUENCE</scope>
    <source>
        <strain evidence="1">NEAU C2</strain>
    </source>
</reference>
<gene>
    <name evidence="1" type="ORF">QWI33_15080</name>
</gene>
<comment type="caution">
    <text evidence="1">The sequence shown here is derived from an EMBL/GenBank/DDBJ whole genome shotgun (WGS) entry which is preliminary data.</text>
</comment>
<evidence type="ECO:0000313" key="2">
    <source>
        <dbReference type="Proteomes" id="UP001171902"/>
    </source>
</evidence>
<organism evidence="1 2">
    <name type="scientific">Glycomyces tritici</name>
    <dbReference type="NCBI Taxonomy" id="2665176"/>
    <lineage>
        <taxon>Bacteria</taxon>
        <taxon>Bacillati</taxon>
        <taxon>Actinomycetota</taxon>
        <taxon>Actinomycetes</taxon>
        <taxon>Glycomycetales</taxon>
        <taxon>Glycomycetaceae</taxon>
        <taxon>Glycomyces</taxon>
    </lineage>
</organism>
<evidence type="ECO:0000313" key="1">
    <source>
        <dbReference type="EMBL" id="MDN3241054.1"/>
    </source>
</evidence>
<dbReference type="EMBL" id="JAUEMJ010000004">
    <property type="protein sequence ID" value="MDN3241054.1"/>
    <property type="molecule type" value="Genomic_DNA"/>
</dbReference>
<protein>
    <submittedName>
        <fullName evidence="1">Uncharacterized protein</fullName>
    </submittedName>
</protein>
<name>A0ABT7YRQ1_9ACTN</name>
<keyword evidence="2" id="KW-1185">Reference proteome</keyword>
<accession>A0ABT7YRQ1</accession>